<comment type="caution">
    <text evidence="2">The sequence shown here is derived from an EMBL/GenBank/DDBJ whole genome shotgun (WGS) entry which is preliminary data.</text>
</comment>
<keyword evidence="1" id="KW-0472">Membrane</keyword>
<protein>
    <submittedName>
        <fullName evidence="2">DUF2938 domain-containing protein</fullName>
    </submittedName>
</protein>
<sequence>MNIIVKTILIGIGATFTMDIWAYLLRFFNIKSLDYRFLGRWIGNIPKGKFFHNKIFNTPPVRNELITGWIAHYLIGISFAVLLVLVYGKEWLDEPTFYPALIIGVTTIVAPLFIMQPAFGIGIASSKLPAPNTARFKSLCTHTIYGVGLYATALLVKYVSTLLIS</sequence>
<organism evidence="2 3">
    <name type="scientific">Agaribacillus aureus</name>
    <dbReference type="NCBI Taxonomy" id="3051825"/>
    <lineage>
        <taxon>Bacteria</taxon>
        <taxon>Pseudomonadati</taxon>
        <taxon>Bacteroidota</taxon>
        <taxon>Cytophagia</taxon>
        <taxon>Cytophagales</taxon>
        <taxon>Splendidivirgaceae</taxon>
        <taxon>Agaribacillus</taxon>
    </lineage>
</organism>
<keyword evidence="3" id="KW-1185">Reference proteome</keyword>
<feature type="transmembrane region" description="Helical" evidence="1">
    <location>
        <begin position="7"/>
        <end position="28"/>
    </location>
</feature>
<feature type="transmembrane region" description="Helical" evidence="1">
    <location>
        <begin position="100"/>
        <end position="124"/>
    </location>
</feature>
<reference evidence="2" key="1">
    <citation type="submission" date="2023-06" db="EMBL/GenBank/DDBJ databases">
        <title>Genomic of Agaribacillus aureum.</title>
        <authorList>
            <person name="Wang G."/>
        </authorList>
    </citation>
    <scope>NUCLEOTIDE SEQUENCE</scope>
    <source>
        <strain evidence="2">BMA12</strain>
    </source>
</reference>
<feature type="transmembrane region" description="Helical" evidence="1">
    <location>
        <begin position="66"/>
        <end position="88"/>
    </location>
</feature>
<evidence type="ECO:0000256" key="1">
    <source>
        <dbReference type="SAM" id="Phobius"/>
    </source>
</evidence>
<evidence type="ECO:0000313" key="3">
    <source>
        <dbReference type="Proteomes" id="UP001172083"/>
    </source>
</evidence>
<keyword evidence="1" id="KW-1133">Transmembrane helix</keyword>
<accession>A0ABT8KYL4</accession>
<keyword evidence="1" id="KW-0812">Transmembrane</keyword>
<name>A0ABT8KYL4_9BACT</name>
<proteinExistence type="predicted"/>
<dbReference type="Pfam" id="PF11158">
    <property type="entry name" value="DUF2938"/>
    <property type="match status" value="1"/>
</dbReference>
<dbReference type="Proteomes" id="UP001172083">
    <property type="component" value="Unassembled WGS sequence"/>
</dbReference>
<dbReference type="RefSeq" id="WP_346755869.1">
    <property type="nucleotide sequence ID" value="NZ_JAUJEB010000001.1"/>
</dbReference>
<feature type="transmembrane region" description="Helical" evidence="1">
    <location>
        <begin position="144"/>
        <end position="164"/>
    </location>
</feature>
<dbReference type="InterPro" id="IPR021329">
    <property type="entry name" value="DUF2938"/>
</dbReference>
<gene>
    <name evidence="2" type="ORF">QQ020_00660</name>
</gene>
<evidence type="ECO:0000313" key="2">
    <source>
        <dbReference type="EMBL" id="MDN5210525.1"/>
    </source>
</evidence>
<dbReference type="EMBL" id="JAUJEB010000001">
    <property type="protein sequence ID" value="MDN5210525.1"/>
    <property type="molecule type" value="Genomic_DNA"/>
</dbReference>